<evidence type="ECO:0000313" key="2">
    <source>
        <dbReference type="EMBL" id="CRL24537.1"/>
    </source>
</evidence>
<name>A0A0G4PE09_PENC3</name>
<dbReference type="AlphaFoldDB" id="A0A0G4PE09"/>
<evidence type="ECO:0000256" key="1">
    <source>
        <dbReference type="SAM" id="MobiDB-lite"/>
    </source>
</evidence>
<sequence>MYGVLDGVPPNSNSPADDPRTGSRSPKLGSAQPKLRGYMRKKVGKYQYRDFSTRMWARIQ</sequence>
<keyword evidence="3" id="KW-1185">Reference proteome</keyword>
<dbReference type="EMBL" id="HG793145">
    <property type="protein sequence ID" value="CRL24537.1"/>
    <property type="molecule type" value="Genomic_DNA"/>
</dbReference>
<organism evidence="2 3">
    <name type="scientific">Penicillium camemberti (strain FM 013)</name>
    <dbReference type="NCBI Taxonomy" id="1429867"/>
    <lineage>
        <taxon>Eukaryota</taxon>
        <taxon>Fungi</taxon>
        <taxon>Dikarya</taxon>
        <taxon>Ascomycota</taxon>
        <taxon>Pezizomycotina</taxon>
        <taxon>Eurotiomycetes</taxon>
        <taxon>Eurotiomycetidae</taxon>
        <taxon>Eurotiales</taxon>
        <taxon>Aspergillaceae</taxon>
        <taxon>Penicillium</taxon>
    </lineage>
</organism>
<accession>A0A0G4PE09</accession>
<dbReference type="Proteomes" id="UP000053732">
    <property type="component" value="Unassembled WGS sequence"/>
</dbReference>
<feature type="region of interest" description="Disordered" evidence="1">
    <location>
        <begin position="1"/>
        <end position="36"/>
    </location>
</feature>
<protein>
    <submittedName>
        <fullName evidence="2">Str. FM013</fullName>
    </submittedName>
</protein>
<evidence type="ECO:0000313" key="3">
    <source>
        <dbReference type="Proteomes" id="UP000053732"/>
    </source>
</evidence>
<proteinExistence type="predicted"/>
<reference evidence="2 3" key="1">
    <citation type="journal article" date="2014" name="Nat. Commun.">
        <title>Multiple recent horizontal transfers of a large genomic region in cheese making fungi.</title>
        <authorList>
            <person name="Cheeseman K."/>
            <person name="Ropars J."/>
            <person name="Renault P."/>
            <person name="Dupont J."/>
            <person name="Gouzy J."/>
            <person name="Branca A."/>
            <person name="Abraham A.L."/>
            <person name="Ceppi M."/>
            <person name="Conseiller E."/>
            <person name="Debuchy R."/>
            <person name="Malagnac F."/>
            <person name="Goarin A."/>
            <person name="Silar P."/>
            <person name="Lacoste S."/>
            <person name="Sallet E."/>
            <person name="Bensimon A."/>
            <person name="Giraud T."/>
            <person name="Brygoo Y."/>
        </authorList>
    </citation>
    <scope>NUCLEOTIDE SEQUENCE [LARGE SCALE GENOMIC DNA]</scope>
    <source>
        <strain evidence="3">FM 013</strain>
    </source>
</reference>
<gene>
    <name evidence="2" type="ORF">PCAMFM013_S012g000147</name>
</gene>